<dbReference type="GO" id="GO:0005886">
    <property type="term" value="C:plasma membrane"/>
    <property type="evidence" value="ECO:0007669"/>
    <property type="project" value="UniProtKB-SubCell"/>
</dbReference>
<dbReference type="InterPro" id="IPR017452">
    <property type="entry name" value="GPCR_Rhodpsn_7TM"/>
</dbReference>
<evidence type="ECO:0000313" key="13">
    <source>
        <dbReference type="Proteomes" id="UP000694580"/>
    </source>
</evidence>
<keyword evidence="5 9" id="KW-0297">G-protein coupled receptor</keyword>
<feature type="transmembrane region" description="Helical" evidence="10">
    <location>
        <begin position="278"/>
        <end position="300"/>
    </location>
</feature>
<evidence type="ECO:0000256" key="2">
    <source>
        <dbReference type="ARBA" id="ARBA00022475"/>
    </source>
</evidence>
<evidence type="ECO:0000256" key="6">
    <source>
        <dbReference type="ARBA" id="ARBA00023136"/>
    </source>
</evidence>
<feature type="transmembrane region" description="Helical" evidence="10">
    <location>
        <begin position="64"/>
        <end position="88"/>
    </location>
</feature>
<evidence type="ECO:0000256" key="3">
    <source>
        <dbReference type="ARBA" id="ARBA00022692"/>
    </source>
</evidence>
<feature type="transmembrane region" description="Helical" evidence="10">
    <location>
        <begin position="192"/>
        <end position="214"/>
    </location>
</feature>
<keyword evidence="7 9" id="KW-0675">Receptor</keyword>
<feature type="domain" description="G-protein coupled receptors family 1 profile" evidence="11">
    <location>
        <begin position="44"/>
        <end position="297"/>
    </location>
</feature>
<evidence type="ECO:0000256" key="4">
    <source>
        <dbReference type="ARBA" id="ARBA00022989"/>
    </source>
</evidence>
<evidence type="ECO:0000313" key="12">
    <source>
        <dbReference type="Ensembl" id="ENSDCDP00010037082.1"/>
    </source>
</evidence>
<dbReference type="PROSITE" id="PS00237">
    <property type="entry name" value="G_PROTEIN_RECEP_F1_1"/>
    <property type="match status" value="1"/>
</dbReference>
<proteinExistence type="inferred from homology"/>
<name>A0AAY4CV00_9TELE</name>
<feature type="transmembrane region" description="Helical" evidence="10">
    <location>
        <begin position="242"/>
        <end position="266"/>
    </location>
</feature>
<dbReference type="SUPFAM" id="SSF81321">
    <property type="entry name" value="Family A G protein-coupled receptor-like"/>
    <property type="match status" value="1"/>
</dbReference>
<organism evidence="12 13">
    <name type="scientific">Denticeps clupeoides</name>
    <name type="common">denticle herring</name>
    <dbReference type="NCBI Taxonomy" id="299321"/>
    <lineage>
        <taxon>Eukaryota</taxon>
        <taxon>Metazoa</taxon>
        <taxon>Chordata</taxon>
        <taxon>Craniata</taxon>
        <taxon>Vertebrata</taxon>
        <taxon>Euteleostomi</taxon>
        <taxon>Actinopterygii</taxon>
        <taxon>Neopterygii</taxon>
        <taxon>Teleostei</taxon>
        <taxon>Clupei</taxon>
        <taxon>Clupeiformes</taxon>
        <taxon>Denticipitoidei</taxon>
        <taxon>Denticipitidae</taxon>
        <taxon>Denticeps</taxon>
    </lineage>
</organism>
<dbReference type="Ensembl" id="ENSDCDT00010046590.1">
    <property type="protein sequence ID" value="ENSDCDP00010037082.1"/>
    <property type="gene ID" value="ENSDCDG00010024191.1"/>
</dbReference>
<evidence type="ECO:0000256" key="8">
    <source>
        <dbReference type="ARBA" id="ARBA00023224"/>
    </source>
</evidence>
<reference evidence="12" key="2">
    <citation type="submission" date="2025-08" db="UniProtKB">
        <authorList>
            <consortium name="Ensembl"/>
        </authorList>
    </citation>
    <scope>IDENTIFICATION</scope>
</reference>
<evidence type="ECO:0000256" key="5">
    <source>
        <dbReference type="ARBA" id="ARBA00023040"/>
    </source>
</evidence>
<feature type="transmembrane region" description="Helical" evidence="10">
    <location>
        <begin position="29"/>
        <end position="52"/>
    </location>
</feature>
<keyword evidence="13" id="KW-1185">Reference proteome</keyword>
<feature type="transmembrane region" description="Helical" evidence="10">
    <location>
        <begin position="139"/>
        <end position="160"/>
    </location>
</feature>
<dbReference type="PANTHER" id="PTHR24249">
    <property type="entry name" value="HISTAMINE RECEPTOR-RELATED G-PROTEIN COUPLED RECEPTOR"/>
    <property type="match status" value="1"/>
</dbReference>
<dbReference type="Pfam" id="PF00001">
    <property type="entry name" value="7tm_1"/>
    <property type="match status" value="1"/>
</dbReference>
<dbReference type="PRINTS" id="PR00237">
    <property type="entry name" value="GPCRRHODOPSN"/>
</dbReference>
<feature type="transmembrane region" description="Helical" evidence="10">
    <location>
        <begin position="108"/>
        <end position="127"/>
    </location>
</feature>
<dbReference type="GeneTree" id="ENSGT01050000244823"/>
<accession>A0AAY4CV00</accession>
<evidence type="ECO:0000259" key="11">
    <source>
        <dbReference type="PROSITE" id="PS50262"/>
    </source>
</evidence>
<reference evidence="12" key="3">
    <citation type="submission" date="2025-09" db="UniProtKB">
        <authorList>
            <consortium name="Ensembl"/>
        </authorList>
    </citation>
    <scope>IDENTIFICATION</scope>
</reference>
<evidence type="ECO:0000256" key="1">
    <source>
        <dbReference type="ARBA" id="ARBA00004651"/>
    </source>
</evidence>
<evidence type="ECO:0000256" key="10">
    <source>
        <dbReference type="SAM" id="Phobius"/>
    </source>
</evidence>
<dbReference type="AlphaFoldDB" id="A0AAY4CV00"/>
<sequence>MWGPVCLTEDNETDCVLCACTLSLVSYTVSYSCVVLVIFVTVLGNLLVVISVCHFKELHTPTNLLILSLALSDALVGGFVMPFHFVWLIESFWYFGMTACKLYSFFTFYIPTVSVYNVTLIAVDRYIALVDPLLYPTRVSLNSIITVIPLIWAVSFFYNITVLYCNGILTDLCQSCSGECISLGEVWCIIDFVVVFVFPCSTIIIIYIKIFAIVKKHTSAINSQKDERVPNKKDSAKSERKAAKVLCVLVGVFLICMIPCYITSFLSKNVSSQLFNNMLNYVLSLLYLNSSINPIIYALFYPWFKKSIKMIVTLRIFSSNSSLIKLKH</sequence>
<evidence type="ECO:0000256" key="7">
    <source>
        <dbReference type="ARBA" id="ARBA00023170"/>
    </source>
</evidence>
<comment type="subcellular location">
    <subcellularLocation>
        <location evidence="1">Cell membrane</location>
        <topology evidence="1">Multi-pass membrane protein</topology>
    </subcellularLocation>
</comment>
<dbReference type="InterPro" id="IPR050569">
    <property type="entry name" value="TAAR"/>
</dbReference>
<keyword evidence="8 9" id="KW-0807">Transducer</keyword>
<dbReference type="PANTHER" id="PTHR24249:SF381">
    <property type="entry name" value="TRACE AMINE ASSOCIATED RECEPTOR 19P-RELATED"/>
    <property type="match status" value="1"/>
</dbReference>
<dbReference type="GO" id="GO:0001594">
    <property type="term" value="F:trace-amine receptor activity"/>
    <property type="evidence" value="ECO:0007669"/>
    <property type="project" value="TreeGrafter"/>
</dbReference>
<dbReference type="Proteomes" id="UP000694580">
    <property type="component" value="Chromosome 14"/>
</dbReference>
<reference evidence="12 13" key="1">
    <citation type="submission" date="2020-06" db="EMBL/GenBank/DDBJ databases">
        <authorList>
            <consortium name="Wellcome Sanger Institute Data Sharing"/>
        </authorList>
    </citation>
    <scope>NUCLEOTIDE SEQUENCE [LARGE SCALE GENOMIC DNA]</scope>
</reference>
<dbReference type="PROSITE" id="PS50262">
    <property type="entry name" value="G_PROTEIN_RECEP_F1_2"/>
    <property type="match status" value="1"/>
</dbReference>
<keyword evidence="3 9" id="KW-0812">Transmembrane</keyword>
<dbReference type="InterPro" id="IPR000276">
    <property type="entry name" value="GPCR_Rhodpsn"/>
</dbReference>
<gene>
    <name evidence="12" type="primary">LOC114763677</name>
</gene>
<dbReference type="Gene3D" id="1.20.1070.10">
    <property type="entry name" value="Rhodopsin 7-helix transmembrane proteins"/>
    <property type="match status" value="1"/>
</dbReference>
<dbReference type="SMART" id="SM01381">
    <property type="entry name" value="7TM_GPCR_Srsx"/>
    <property type="match status" value="1"/>
</dbReference>
<protein>
    <recommendedName>
        <fullName evidence="11">G-protein coupled receptors family 1 profile domain-containing protein</fullName>
    </recommendedName>
</protein>
<evidence type="ECO:0000256" key="9">
    <source>
        <dbReference type="RuleBase" id="RU000688"/>
    </source>
</evidence>
<comment type="similarity">
    <text evidence="9">Belongs to the G-protein coupled receptor 1 family.</text>
</comment>
<keyword evidence="2" id="KW-1003">Cell membrane</keyword>
<keyword evidence="6 10" id="KW-0472">Membrane</keyword>
<keyword evidence="4 10" id="KW-1133">Transmembrane helix</keyword>